<accession>A0AAW6B1C1</accession>
<organism evidence="1 2">
    <name type="scientific">Clostridium symbiosum</name>
    <name type="common">Bacteroides symbiosus</name>
    <dbReference type="NCBI Taxonomy" id="1512"/>
    <lineage>
        <taxon>Bacteria</taxon>
        <taxon>Bacillati</taxon>
        <taxon>Bacillota</taxon>
        <taxon>Clostridia</taxon>
        <taxon>Lachnospirales</taxon>
        <taxon>Lachnospiraceae</taxon>
        <taxon>Otoolea</taxon>
    </lineage>
</organism>
<evidence type="ECO:0000313" key="2">
    <source>
        <dbReference type="Proteomes" id="UP001300871"/>
    </source>
</evidence>
<dbReference type="AlphaFoldDB" id="A0AAW6B1C1"/>
<dbReference type="Proteomes" id="UP001300871">
    <property type="component" value="Unassembled WGS sequence"/>
</dbReference>
<evidence type="ECO:0008006" key="3">
    <source>
        <dbReference type="Google" id="ProtNLM"/>
    </source>
</evidence>
<name>A0AAW6B1C1_CLOSY</name>
<evidence type="ECO:0000313" key="1">
    <source>
        <dbReference type="EMBL" id="MDB2001722.1"/>
    </source>
</evidence>
<protein>
    <recommendedName>
        <fullName evidence="3">Transcriptional regulator</fullName>
    </recommendedName>
</protein>
<comment type="caution">
    <text evidence="1">The sequence shown here is derived from an EMBL/GenBank/DDBJ whole genome shotgun (WGS) entry which is preliminary data.</text>
</comment>
<proteinExistence type="predicted"/>
<sequence length="458" mass="52228">MNQKIALLLQEHFAVYCRRELGMEQKDCSLTYFIYETLDELQDIFLKNKEKYDGFITSGIIPLNALRDIDTPPYSVKGYFGGYLENTYRILLEHVLKRGGADPSRIGVDYLDDGSLLQSVLEQDRLPELVSEFENSVMGLSEPELEAAERRMVEKYLKQCREGELDFVVTYFHSVVEALTKEGVECYYSYPSRKSLIQTLELCIKNVRLEKIRRNISAVIRISPDVARWKNKKNSNQELEMLAIKGSLLEYCRLHHAEPVMKDDFSDVELYLNTEQIRKMTDQFTCFDLPVYLEEKTGFCGFIGIGSGEELGKARIHAMQARDYGMRLGSNSCIYIDEKEEMHSLPPAGVKEKPNAGIPASYVETIANRSHLSSETVYRVIAAMQTEQSDEFTAADLVRVQEFSLRIATRVLTALADAGYAEKIGQKRVGNKGRPQNLYRLGIEYNNNLHSLGTGHRL</sequence>
<dbReference type="RefSeq" id="WP_150026836.1">
    <property type="nucleotide sequence ID" value="NZ_CACRUA010000052.1"/>
</dbReference>
<gene>
    <name evidence="1" type="ORF">PM006_16080</name>
</gene>
<dbReference type="GeneID" id="57967320"/>
<reference evidence="1" key="1">
    <citation type="submission" date="2023-01" db="EMBL/GenBank/DDBJ databases">
        <title>Human gut microbiome strain richness.</title>
        <authorList>
            <person name="Chen-Liaw A."/>
        </authorList>
    </citation>
    <scope>NUCLEOTIDE SEQUENCE</scope>
    <source>
        <strain evidence="1">B1_m1001713B170214d0_201011</strain>
    </source>
</reference>
<dbReference type="EMBL" id="JAQLGM010000046">
    <property type="protein sequence ID" value="MDB2001722.1"/>
    <property type="molecule type" value="Genomic_DNA"/>
</dbReference>